<evidence type="ECO:0000313" key="4">
    <source>
        <dbReference type="Proteomes" id="UP000504635"/>
    </source>
</evidence>
<dbReference type="Gene3D" id="1.10.10.60">
    <property type="entry name" value="Homeodomain-like"/>
    <property type="match status" value="1"/>
</dbReference>
<feature type="domain" description="MADF" evidence="3">
    <location>
        <begin position="14"/>
        <end position="99"/>
    </location>
</feature>
<dbReference type="PROSITE" id="PS50090">
    <property type="entry name" value="MYB_LIKE"/>
    <property type="match status" value="1"/>
</dbReference>
<dbReference type="PROSITE" id="PS51029">
    <property type="entry name" value="MADF"/>
    <property type="match status" value="1"/>
</dbReference>
<dbReference type="KEGG" id="soy:115881426"/>
<dbReference type="InterPro" id="IPR001005">
    <property type="entry name" value="SANT/Myb"/>
</dbReference>
<gene>
    <name evidence="5" type="primary">LOC115881426</name>
</gene>
<name>A0A6J2XTB1_SITOR</name>
<dbReference type="RefSeq" id="XP_030754758.1">
    <property type="nucleotide sequence ID" value="XM_030898898.1"/>
</dbReference>
<sequence length="217" mass="24844">MAEQTNWSSQQDEILIDFVRNHEALFNVKSSEHRKTKLKTSLWREIGAMLSKTDTDCNKRWAYIRDYYIRKRGKPSPGSVGEAVKKRSELLSFLDDCPIKRRTASYIENNEETSESSQEDTDQIDTPIISKIDSAEEQSYTTSRNVCTLEPIKSEIYSTPSIASTSRTTSPLAIFAPRPQHVQGGQDENDLFFASMATIVKNYLHQNRLGSEWRLLL</sequence>
<evidence type="ECO:0000259" key="3">
    <source>
        <dbReference type="PROSITE" id="PS51029"/>
    </source>
</evidence>
<dbReference type="SMART" id="SM00595">
    <property type="entry name" value="MADF"/>
    <property type="match status" value="1"/>
</dbReference>
<dbReference type="Pfam" id="PF10545">
    <property type="entry name" value="MADF_DNA_bdg"/>
    <property type="match status" value="1"/>
</dbReference>
<dbReference type="Proteomes" id="UP000504635">
    <property type="component" value="Unplaced"/>
</dbReference>
<dbReference type="GO" id="GO:0005667">
    <property type="term" value="C:transcription regulator complex"/>
    <property type="evidence" value="ECO:0007669"/>
    <property type="project" value="TreeGrafter"/>
</dbReference>
<feature type="region of interest" description="Disordered" evidence="1">
    <location>
        <begin position="105"/>
        <end position="125"/>
    </location>
</feature>
<organism evidence="4 5">
    <name type="scientific">Sitophilus oryzae</name>
    <name type="common">Rice weevil</name>
    <name type="synonym">Curculio oryzae</name>
    <dbReference type="NCBI Taxonomy" id="7048"/>
    <lineage>
        <taxon>Eukaryota</taxon>
        <taxon>Metazoa</taxon>
        <taxon>Ecdysozoa</taxon>
        <taxon>Arthropoda</taxon>
        <taxon>Hexapoda</taxon>
        <taxon>Insecta</taxon>
        <taxon>Pterygota</taxon>
        <taxon>Neoptera</taxon>
        <taxon>Endopterygota</taxon>
        <taxon>Coleoptera</taxon>
        <taxon>Polyphaga</taxon>
        <taxon>Cucujiformia</taxon>
        <taxon>Curculionidae</taxon>
        <taxon>Dryophthorinae</taxon>
        <taxon>Sitophilus</taxon>
    </lineage>
</organism>
<feature type="compositionally biased region" description="Acidic residues" evidence="1">
    <location>
        <begin position="109"/>
        <end position="123"/>
    </location>
</feature>
<dbReference type="GeneID" id="115881426"/>
<dbReference type="InParanoid" id="A0A6J2XTB1"/>
<dbReference type="PANTHER" id="PTHR12243:SF60">
    <property type="entry name" value="SI:CH211-15D5.12-RELATED"/>
    <property type="match status" value="1"/>
</dbReference>
<evidence type="ECO:0000256" key="1">
    <source>
        <dbReference type="SAM" id="MobiDB-lite"/>
    </source>
</evidence>
<proteinExistence type="predicted"/>
<accession>A0A6J2XTB1</accession>
<dbReference type="OrthoDB" id="6784293at2759"/>
<dbReference type="GO" id="GO:0005634">
    <property type="term" value="C:nucleus"/>
    <property type="evidence" value="ECO:0007669"/>
    <property type="project" value="TreeGrafter"/>
</dbReference>
<dbReference type="InterPro" id="IPR006578">
    <property type="entry name" value="MADF-dom"/>
</dbReference>
<evidence type="ECO:0000313" key="5">
    <source>
        <dbReference type="RefSeq" id="XP_030754758.1"/>
    </source>
</evidence>
<protein>
    <submittedName>
        <fullName evidence="5">Uncharacterized protein LOC115881426</fullName>
    </submittedName>
</protein>
<reference evidence="5" key="1">
    <citation type="submission" date="2025-08" db="UniProtKB">
        <authorList>
            <consortium name="RefSeq"/>
        </authorList>
    </citation>
    <scope>IDENTIFICATION</scope>
    <source>
        <tissue evidence="5">Gonads</tissue>
    </source>
</reference>
<feature type="domain" description="Myb-like" evidence="2">
    <location>
        <begin position="1"/>
        <end position="65"/>
    </location>
</feature>
<evidence type="ECO:0000259" key="2">
    <source>
        <dbReference type="PROSITE" id="PS50090"/>
    </source>
</evidence>
<keyword evidence="4" id="KW-1185">Reference proteome</keyword>
<dbReference type="InterPro" id="IPR039353">
    <property type="entry name" value="TF_Adf1"/>
</dbReference>
<dbReference type="GO" id="GO:0006357">
    <property type="term" value="P:regulation of transcription by RNA polymerase II"/>
    <property type="evidence" value="ECO:0007669"/>
    <property type="project" value="TreeGrafter"/>
</dbReference>
<dbReference type="PANTHER" id="PTHR12243">
    <property type="entry name" value="MADF DOMAIN TRANSCRIPTION FACTOR"/>
    <property type="match status" value="1"/>
</dbReference>
<dbReference type="AlphaFoldDB" id="A0A6J2XTB1"/>